<evidence type="ECO:0000313" key="1">
    <source>
        <dbReference type="EMBL" id="MEJ1248727.1"/>
    </source>
</evidence>
<dbReference type="InterPro" id="IPR002321">
    <property type="entry name" value="Cyt_c_II"/>
</dbReference>
<dbReference type="GO" id="GO:0022900">
    <property type="term" value="P:electron transport chain"/>
    <property type="evidence" value="ECO:0007669"/>
    <property type="project" value="InterPro"/>
</dbReference>
<sequence length="138" mass="14221">MKSIVLFLVGLFIGAFATVAGISALRQGTPYNDAVMSVLGQQMGAFKGMGESGKCDMPDVLRRLTLMQAVAGEVDAAFLPVGDDAKFSQLSRDLGDALSKASATVAGQLAASTASCETLAQVMPDVGGTCKGCHDVFR</sequence>
<dbReference type="GO" id="GO:0020037">
    <property type="term" value="F:heme binding"/>
    <property type="evidence" value="ECO:0007669"/>
    <property type="project" value="InterPro"/>
</dbReference>
<gene>
    <name evidence="1" type="ORF">WB794_03425</name>
</gene>
<dbReference type="Gene3D" id="1.20.120.10">
    <property type="entry name" value="Cytochrome c/b562"/>
    <property type="match status" value="1"/>
</dbReference>
<dbReference type="Proteomes" id="UP001364472">
    <property type="component" value="Unassembled WGS sequence"/>
</dbReference>
<comment type="caution">
    <text evidence="1">The sequence shown here is derived from an EMBL/GenBank/DDBJ whole genome shotgun (WGS) entry which is preliminary data.</text>
</comment>
<reference evidence="1 2" key="1">
    <citation type="journal article" date="2016" name="Antonie Van Leeuwenhoek">
        <title>Denitratimonas tolerans gen. nov., sp. nov., a denitrifying bacterium isolated from a bioreactor for tannery wastewater treatment.</title>
        <authorList>
            <person name="Han S.I."/>
            <person name="Kim J.O."/>
            <person name="Lee Y.R."/>
            <person name="Ekpeghere K.I."/>
            <person name="Koh S.C."/>
            <person name="Whang K.S."/>
        </authorList>
    </citation>
    <scope>NUCLEOTIDE SEQUENCE [LARGE SCALE GENOMIC DNA]</scope>
    <source>
        <strain evidence="1 2">KACC 17565</strain>
    </source>
</reference>
<dbReference type="AlphaFoldDB" id="A0AAW9QVR1"/>
<dbReference type="GO" id="GO:0005506">
    <property type="term" value="F:iron ion binding"/>
    <property type="evidence" value="ECO:0007669"/>
    <property type="project" value="InterPro"/>
</dbReference>
<accession>A0AAW9QVR1</accession>
<dbReference type="InterPro" id="IPR010980">
    <property type="entry name" value="Cyt_c/b562"/>
</dbReference>
<protein>
    <submittedName>
        <fullName evidence="1">Cytochrome c</fullName>
    </submittedName>
</protein>
<dbReference type="Pfam" id="PF01322">
    <property type="entry name" value="Cytochrom_C_2"/>
    <property type="match status" value="1"/>
</dbReference>
<proteinExistence type="predicted"/>
<name>A0AAW9QVR1_9GAMM</name>
<organism evidence="1 2">
    <name type="scientific">Denitratimonas tolerans</name>
    <dbReference type="NCBI Taxonomy" id="1338420"/>
    <lineage>
        <taxon>Bacteria</taxon>
        <taxon>Pseudomonadati</taxon>
        <taxon>Pseudomonadota</taxon>
        <taxon>Gammaproteobacteria</taxon>
        <taxon>Lysobacterales</taxon>
        <taxon>Lysobacteraceae</taxon>
        <taxon>Denitratimonas</taxon>
    </lineage>
</organism>
<keyword evidence="2" id="KW-1185">Reference proteome</keyword>
<dbReference type="EMBL" id="JBBDHC010000003">
    <property type="protein sequence ID" value="MEJ1248727.1"/>
    <property type="molecule type" value="Genomic_DNA"/>
</dbReference>
<dbReference type="SUPFAM" id="SSF47175">
    <property type="entry name" value="Cytochromes"/>
    <property type="match status" value="1"/>
</dbReference>
<dbReference type="PROSITE" id="PS51009">
    <property type="entry name" value="CYTCII"/>
    <property type="match status" value="1"/>
</dbReference>
<evidence type="ECO:0000313" key="2">
    <source>
        <dbReference type="Proteomes" id="UP001364472"/>
    </source>
</evidence>
<dbReference type="RefSeq" id="WP_337334440.1">
    <property type="nucleotide sequence ID" value="NZ_JBBDHC010000003.1"/>
</dbReference>
<dbReference type="GO" id="GO:0009055">
    <property type="term" value="F:electron transfer activity"/>
    <property type="evidence" value="ECO:0007669"/>
    <property type="project" value="InterPro"/>
</dbReference>